<feature type="region of interest" description="Disordered" evidence="1">
    <location>
        <begin position="251"/>
        <end position="335"/>
    </location>
</feature>
<keyword evidence="2" id="KW-0472">Membrane</keyword>
<evidence type="ECO:0000256" key="1">
    <source>
        <dbReference type="SAM" id="MobiDB-lite"/>
    </source>
</evidence>
<dbReference type="EMBL" id="AGNL01002255">
    <property type="protein sequence ID" value="EJK76363.1"/>
    <property type="molecule type" value="Genomic_DNA"/>
</dbReference>
<feature type="region of interest" description="Disordered" evidence="1">
    <location>
        <begin position="408"/>
        <end position="459"/>
    </location>
</feature>
<evidence type="ECO:0000313" key="4">
    <source>
        <dbReference type="Proteomes" id="UP000266841"/>
    </source>
</evidence>
<organism evidence="3 4">
    <name type="scientific">Thalassiosira oceanica</name>
    <name type="common">Marine diatom</name>
    <dbReference type="NCBI Taxonomy" id="159749"/>
    <lineage>
        <taxon>Eukaryota</taxon>
        <taxon>Sar</taxon>
        <taxon>Stramenopiles</taxon>
        <taxon>Ochrophyta</taxon>
        <taxon>Bacillariophyta</taxon>
        <taxon>Coscinodiscophyceae</taxon>
        <taxon>Thalassiosirophycidae</taxon>
        <taxon>Thalassiosirales</taxon>
        <taxon>Thalassiosiraceae</taxon>
        <taxon>Thalassiosira</taxon>
    </lineage>
</organism>
<feature type="region of interest" description="Disordered" evidence="1">
    <location>
        <begin position="198"/>
        <end position="226"/>
    </location>
</feature>
<feature type="compositionally biased region" description="Basic residues" evidence="1">
    <location>
        <begin position="293"/>
        <end position="304"/>
    </location>
</feature>
<feature type="transmembrane region" description="Helical" evidence="2">
    <location>
        <begin position="38"/>
        <end position="58"/>
    </location>
</feature>
<evidence type="ECO:0000313" key="3">
    <source>
        <dbReference type="EMBL" id="EJK76363.1"/>
    </source>
</evidence>
<name>K0TCB2_THAOC</name>
<keyword evidence="4" id="KW-1185">Reference proteome</keyword>
<accession>K0TCB2</accession>
<evidence type="ECO:0000256" key="2">
    <source>
        <dbReference type="SAM" id="Phobius"/>
    </source>
</evidence>
<keyword evidence="2" id="KW-0812">Transmembrane</keyword>
<reference evidence="3 4" key="1">
    <citation type="journal article" date="2012" name="Genome Biol.">
        <title>Genome and low-iron response of an oceanic diatom adapted to chronic iron limitation.</title>
        <authorList>
            <person name="Lommer M."/>
            <person name="Specht M."/>
            <person name="Roy A.S."/>
            <person name="Kraemer L."/>
            <person name="Andreson R."/>
            <person name="Gutowska M.A."/>
            <person name="Wolf J."/>
            <person name="Bergner S.V."/>
            <person name="Schilhabel M.B."/>
            <person name="Klostermeier U.C."/>
            <person name="Beiko R.G."/>
            <person name="Rosenstiel P."/>
            <person name="Hippler M."/>
            <person name="Laroche J."/>
        </authorList>
    </citation>
    <scope>NUCLEOTIDE SEQUENCE [LARGE SCALE GENOMIC DNA]</scope>
    <source>
        <strain evidence="3 4">CCMP1005</strain>
    </source>
</reference>
<protein>
    <submittedName>
        <fullName evidence="3">Uncharacterized protein</fullName>
    </submittedName>
</protein>
<feature type="compositionally biased region" description="Basic and acidic residues" evidence="1">
    <location>
        <begin position="500"/>
        <end position="517"/>
    </location>
</feature>
<dbReference type="Proteomes" id="UP000266841">
    <property type="component" value="Unassembled WGS sequence"/>
</dbReference>
<sequence length="517" mass="55058">MIHPGKQYGQSADRAEVPLLSLVPLTVKLLVLELCRTLLAGLLVLLAVGPLAVHAAVLDEAARRAVFELDGVAPLLATVGAGVVDNVRNGHAAAHVGGGRPLGEGLEKRDEDACDFRKHKEAVRLGKKEVASRQGSRQSLARFPTIPLGDDFSPLPSLPYPTVEVGMTWPRRVGEAGAPPLRCPAAFILRRHLPGRGLSPAEQRAVDGRWPQRGRGPKAGFSASAPRPAYGTMIGADDGGSLIDCRLKLRGHSGEDAGDGDGEGGRRGHGGRGYQSRRGGAPDVGRSVGPSSHRPHRPRTVVGRRRVDGEGRGAVHFGPRSRGVHSRIGRGTAAKGDGGEFVQHVDAGGENALTLDHHFVLVARSLGRAELAVSGGRNQRSGQEEEAGTELRQFQYDGLSYGRPRVGLGAPGGKDWRRHTVPRIGDGRGRRNVTPSVPIPNWARTGLDSARSQEEDDLRREGRCLDKAVWVEGDRKSHIAGPVGARGLEELGMEDDDEEASSRDRKSGAGEDRGYSS</sequence>
<dbReference type="AlphaFoldDB" id="K0TCB2"/>
<feature type="region of interest" description="Disordered" evidence="1">
    <location>
        <begin position="475"/>
        <end position="517"/>
    </location>
</feature>
<gene>
    <name evidence="3" type="ORF">THAOC_01876</name>
</gene>
<keyword evidence="2" id="KW-1133">Transmembrane helix</keyword>
<proteinExistence type="predicted"/>
<comment type="caution">
    <text evidence="3">The sequence shown here is derived from an EMBL/GenBank/DDBJ whole genome shotgun (WGS) entry which is preliminary data.</text>
</comment>